<evidence type="ECO:0000313" key="2">
    <source>
        <dbReference type="Proteomes" id="UP000694383"/>
    </source>
</evidence>
<dbReference type="AlphaFoldDB" id="A0A8C7ZGZ1"/>
<organism evidence="1 2">
    <name type="scientific">Oryzias sinensis</name>
    <name type="common">Chinese medaka</name>
    <dbReference type="NCBI Taxonomy" id="183150"/>
    <lineage>
        <taxon>Eukaryota</taxon>
        <taxon>Metazoa</taxon>
        <taxon>Chordata</taxon>
        <taxon>Craniata</taxon>
        <taxon>Vertebrata</taxon>
        <taxon>Euteleostomi</taxon>
        <taxon>Actinopterygii</taxon>
        <taxon>Neopterygii</taxon>
        <taxon>Teleostei</taxon>
        <taxon>Neoteleostei</taxon>
        <taxon>Acanthomorphata</taxon>
        <taxon>Ovalentaria</taxon>
        <taxon>Atherinomorphae</taxon>
        <taxon>Beloniformes</taxon>
        <taxon>Adrianichthyidae</taxon>
        <taxon>Oryziinae</taxon>
        <taxon>Oryzias</taxon>
    </lineage>
</organism>
<reference evidence="1" key="2">
    <citation type="submission" date="2025-09" db="UniProtKB">
        <authorList>
            <consortium name="Ensembl"/>
        </authorList>
    </citation>
    <scope>IDENTIFICATION</scope>
</reference>
<dbReference type="Proteomes" id="UP000694383">
    <property type="component" value="Unplaced"/>
</dbReference>
<protein>
    <submittedName>
        <fullName evidence="1">Uncharacterized protein</fullName>
    </submittedName>
</protein>
<accession>A0A8C7ZGZ1</accession>
<proteinExistence type="predicted"/>
<name>A0A8C7ZGZ1_9TELE</name>
<reference evidence="1" key="1">
    <citation type="submission" date="2025-08" db="UniProtKB">
        <authorList>
            <consortium name="Ensembl"/>
        </authorList>
    </citation>
    <scope>IDENTIFICATION</scope>
</reference>
<keyword evidence="2" id="KW-1185">Reference proteome</keyword>
<sequence length="74" mass="8071">SCTAASLTVRKAFSQCPQGNGRSPVWMRLCLVSAYGLPFTSEGADSPARGTFCDGRSELSGWERNSRRAGRRMK</sequence>
<evidence type="ECO:0000313" key="1">
    <source>
        <dbReference type="Ensembl" id="ENSOSIP00000043191.1"/>
    </source>
</evidence>
<dbReference type="Ensembl" id="ENSOSIT00000045461.1">
    <property type="protein sequence ID" value="ENSOSIP00000043191.1"/>
    <property type="gene ID" value="ENSOSIG00000020764.1"/>
</dbReference>